<dbReference type="Proteomes" id="UP000638353">
    <property type="component" value="Unassembled WGS sequence"/>
</dbReference>
<comment type="caution">
    <text evidence="2">The sequence shown here is derived from an EMBL/GenBank/DDBJ whole genome shotgun (WGS) entry which is preliminary data.</text>
</comment>
<name>A0A918X9G9_9ACTN</name>
<sequence length="108" mass="12095">MSQTRTRTPRPAPTGPSWLLTLCTAARAHASLPTAPDRLIIRSAPQLHDRLTGHRTAHVWPSRTDRPAWHSPYGPPPRRSHRGRWSPVPGVTTPRPTERHGHLCGRCD</sequence>
<dbReference type="EMBL" id="BMVC01000030">
    <property type="protein sequence ID" value="GHD18568.1"/>
    <property type="molecule type" value="Genomic_DNA"/>
</dbReference>
<feature type="compositionally biased region" description="Basic and acidic residues" evidence="1">
    <location>
        <begin position="96"/>
        <end position="108"/>
    </location>
</feature>
<gene>
    <name evidence="2" type="ORF">GCM10010334_81550</name>
</gene>
<accession>A0A918X9G9</accession>
<feature type="region of interest" description="Disordered" evidence="1">
    <location>
        <begin position="52"/>
        <end position="108"/>
    </location>
</feature>
<evidence type="ECO:0000313" key="2">
    <source>
        <dbReference type="EMBL" id="GHD18568.1"/>
    </source>
</evidence>
<proteinExistence type="predicted"/>
<reference evidence="2" key="2">
    <citation type="submission" date="2020-09" db="EMBL/GenBank/DDBJ databases">
        <authorList>
            <person name="Sun Q."/>
            <person name="Ohkuma M."/>
        </authorList>
    </citation>
    <scope>NUCLEOTIDE SEQUENCE</scope>
    <source>
        <strain evidence="2">JCM 4637</strain>
    </source>
</reference>
<evidence type="ECO:0000313" key="3">
    <source>
        <dbReference type="Proteomes" id="UP000638353"/>
    </source>
</evidence>
<reference evidence="2" key="1">
    <citation type="journal article" date="2014" name="Int. J. Syst. Evol. Microbiol.">
        <title>Complete genome sequence of Corynebacterium casei LMG S-19264T (=DSM 44701T), isolated from a smear-ripened cheese.</title>
        <authorList>
            <consortium name="US DOE Joint Genome Institute (JGI-PGF)"/>
            <person name="Walter F."/>
            <person name="Albersmeier A."/>
            <person name="Kalinowski J."/>
            <person name="Ruckert C."/>
        </authorList>
    </citation>
    <scope>NUCLEOTIDE SEQUENCE</scope>
    <source>
        <strain evidence="2">JCM 4637</strain>
    </source>
</reference>
<protein>
    <submittedName>
        <fullName evidence="2">Uncharacterized protein</fullName>
    </submittedName>
</protein>
<dbReference type="AlphaFoldDB" id="A0A918X9G9"/>
<dbReference type="RefSeq" id="WP_189828345.1">
    <property type="nucleotide sequence ID" value="NZ_BMVC01000030.1"/>
</dbReference>
<evidence type="ECO:0000256" key="1">
    <source>
        <dbReference type="SAM" id="MobiDB-lite"/>
    </source>
</evidence>
<organism evidence="2 3">
    <name type="scientific">Streptomyces finlayi</name>
    <dbReference type="NCBI Taxonomy" id="67296"/>
    <lineage>
        <taxon>Bacteria</taxon>
        <taxon>Bacillati</taxon>
        <taxon>Actinomycetota</taxon>
        <taxon>Actinomycetes</taxon>
        <taxon>Kitasatosporales</taxon>
        <taxon>Streptomycetaceae</taxon>
        <taxon>Streptomyces</taxon>
    </lineage>
</organism>